<accession>A0A3P3XZD6</accession>
<sequence>MGVDLEICVDSLASSHAAVAGGATRLELCSALAQGGLTPSIGMVRRVVALGAPVHVLIRPRPCDFVFTEEEITVIIDDIHECKRAGAAGVVVGALLVDGRIDVDAVRRFCQAAKPIEVTFHRAFDVSSGDPIEDIVALHRVGVVRLLTSAPDGFCVMAGAGITVDNIGGLLDATGVRAVHASARSAMPSRSRFWRDGVAMGNDSNDRMMMVADQDSVSALKRICEMRA</sequence>
<dbReference type="AlphaFoldDB" id="A0A3P3XZD6"/>
<dbReference type="HAMAP" id="MF_00795">
    <property type="entry name" value="CutC"/>
    <property type="match status" value="1"/>
</dbReference>
<dbReference type="InterPro" id="IPR005627">
    <property type="entry name" value="CutC-like"/>
</dbReference>
<keyword evidence="3" id="KW-0496">Mitochondrion</keyword>
<evidence type="ECO:0000313" key="4">
    <source>
        <dbReference type="Proteomes" id="UP000290189"/>
    </source>
</evidence>
<dbReference type="Proteomes" id="UP000290189">
    <property type="component" value="Unassembled WGS sequence"/>
</dbReference>
<dbReference type="Pfam" id="PF03932">
    <property type="entry name" value="CutC"/>
    <property type="match status" value="1"/>
</dbReference>
<name>A0A3P3XZD6_PLABS</name>
<evidence type="ECO:0000256" key="2">
    <source>
        <dbReference type="ARBA" id="ARBA00019014"/>
    </source>
</evidence>
<organism evidence="3 4">
    <name type="scientific">Plasmodiophora brassicae</name>
    <name type="common">Clubroot disease agent</name>
    <dbReference type="NCBI Taxonomy" id="37360"/>
    <lineage>
        <taxon>Eukaryota</taxon>
        <taxon>Sar</taxon>
        <taxon>Rhizaria</taxon>
        <taxon>Endomyxa</taxon>
        <taxon>Phytomyxea</taxon>
        <taxon>Plasmodiophorida</taxon>
        <taxon>Plasmodiophoridae</taxon>
        <taxon>Plasmodiophora</taxon>
    </lineage>
</organism>
<proteinExistence type="inferred from homology"/>
<dbReference type="Gene3D" id="3.20.20.380">
    <property type="entry name" value="Copper homeostasis (CutC) domain"/>
    <property type="match status" value="1"/>
</dbReference>
<protein>
    <recommendedName>
        <fullName evidence="2">Copper homeostasis protein cutC homolog</fullName>
    </recommendedName>
</protein>
<reference evidence="3 4" key="1">
    <citation type="submission" date="2018-03" db="EMBL/GenBank/DDBJ databases">
        <authorList>
            <person name="Fogelqvist J."/>
        </authorList>
    </citation>
    <scope>NUCLEOTIDE SEQUENCE [LARGE SCALE GENOMIC DNA]</scope>
</reference>
<evidence type="ECO:0000256" key="1">
    <source>
        <dbReference type="ARBA" id="ARBA00007768"/>
    </source>
</evidence>
<dbReference type="EMBL" id="OVEO01000001">
    <property type="protein sequence ID" value="SPQ93317.1"/>
    <property type="molecule type" value="Genomic_DNA"/>
</dbReference>
<dbReference type="GO" id="GO:0005507">
    <property type="term" value="F:copper ion binding"/>
    <property type="evidence" value="ECO:0007669"/>
    <property type="project" value="TreeGrafter"/>
</dbReference>
<gene>
    <name evidence="3" type="ORF">PLBR_LOCUS532</name>
</gene>
<dbReference type="PANTHER" id="PTHR12598">
    <property type="entry name" value="COPPER HOMEOSTASIS PROTEIN CUTC"/>
    <property type="match status" value="1"/>
</dbReference>
<dbReference type="InterPro" id="IPR036822">
    <property type="entry name" value="CutC-like_dom_sf"/>
</dbReference>
<geneLocation type="mitochondrion" evidence="3"/>
<evidence type="ECO:0000313" key="3">
    <source>
        <dbReference type="EMBL" id="SPQ93317.1"/>
    </source>
</evidence>
<comment type="similarity">
    <text evidence="1">Belongs to the CutC family.</text>
</comment>
<dbReference type="SUPFAM" id="SSF110395">
    <property type="entry name" value="CutC-like"/>
    <property type="match status" value="1"/>
</dbReference>
<dbReference type="PANTHER" id="PTHR12598:SF0">
    <property type="entry name" value="COPPER HOMEOSTASIS PROTEIN CUTC HOMOLOG"/>
    <property type="match status" value="1"/>
</dbReference>